<dbReference type="RefSeq" id="WP_022216504.1">
    <property type="nucleotide sequence ID" value="NZ_BLYL01000001.1"/>
</dbReference>
<dbReference type="Gene3D" id="1.10.10.10">
    <property type="entry name" value="Winged helix-like DNA-binding domain superfamily/Winged helix DNA-binding domain"/>
    <property type="match status" value="1"/>
</dbReference>
<dbReference type="InterPro" id="IPR036421">
    <property type="entry name" value="Fe_dep_repressor_sf"/>
</dbReference>
<evidence type="ECO:0000259" key="5">
    <source>
        <dbReference type="Pfam" id="PF01325"/>
    </source>
</evidence>
<evidence type="ECO:0000259" key="6">
    <source>
        <dbReference type="Pfam" id="PF02742"/>
    </source>
</evidence>
<dbReference type="GO" id="GO:0046914">
    <property type="term" value="F:transition metal ion binding"/>
    <property type="evidence" value="ECO:0007669"/>
    <property type="project" value="InterPro"/>
</dbReference>
<keyword evidence="4" id="KW-0804">Transcription</keyword>
<dbReference type="InterPro" id="IPR022687">
    <property type="entry name" value="HTH_DTXR"/>
</dbReference>
<comment type="caution">
    <text evidence="7">The sequence shown here is derived from an EMBL/GenBank/DDBJ whole genome shotgun (WGS) entry which is preliminary data.</text>
</comment>
<evidence type="ECO:0000313" key="7">
    <source>
        <dbReference type="EMBL" id="GFO93072.1"/>
    </source>
</evidence>
<dbReference type="InterPro" id="IPR001367">
    <property type="entry name" value="Fe_dep_repressor"/>
</dbReference>
<dbReference type="GO" id="GO:0046983">
    <property type="term" value="F:protein dimerization activity"/>
    <property type="evidence" value="ECO:0007669"/>
    <property type="project" value="InterPro"/>
</dbReference>
<evidence type="ECO:0000313" key="8">
    <source>
        <dbReference type="Proteomes" id="UP000660047"/>
    </source>
</evidence>
<dbReference type="PANTHER" id="PTHR33238">
    <property type="entry name" value="IRON (METAL) DEPENDENT REPRESSOR, DTXR FAMILY"/>
    <property type="match status" value="1"/>
</dbReference>
<organism evidence="7 8">
    <name type="scientific">Coprococcus eutactus</name>
    <dbReference type="NCBI Taxonomy" id="33043"/>
    <lineage>
        <taxon>Bacteria</taxon>
        <taxon>Bacillati</taxon>
        <taxon>Bacillota</taxon>
        <taxon>Clostridia</taxon>
        <taxon>Lachnospirales</taxon>
        <taxon>Lachnospiraceae</taxon>
        <taxon>Coprococcus</taxon>
    </lineage>
</organism>
<evidence type="ECO:0000256" key="1">
    <source>
        <dbReference type="ARBA" id="ARBA00007871"/>
    </source>
</evidence>
<comment type="similarity">
    <text evidence="1">Belongs to the DtxR/MntR family.</text>
</comment>
<dbReference type="Pfam" id="PF01325">
    <property type="entry name" value="Fe_dep_repress"/>
    <property type="match status" value="1"/>
</dbReference>
<reference evidence="7" key="1">
    <citation type="submission" date="2020-06" db="EMBL/GenBank/DDBJ databases">
        <title>Characterization of fructooligosaccharide metabolism and fructooligosaccharide-degrading enzymes in human commensal butyrate producers.</title>
        <authorList>
            <person name="Tanno H."/>
            <person name="Fujii T."/>
            <person name="Hirano K."/>
            <person name="Maeno S."/>
            <person name="Tonozuka T."/>
            <person name="Sakamoto M."/>
            <person name="Ohkuma M."/>
            <person name="Tochio T."/>
            <person name="Endo A."/>
        </authorList>
    </citation>
    <scope>NUCLEOTIDE SEQUENCE</scope>
    <source>
        <strain evidence="7">JCM 31265</strain>
    </source>
</reference>
<gene>
    <name evidence="7" type="ORF">COEU31_01180</name>
</gene>
<dbReference type="Proteomes" id="UP000660047">
    <property type="component" value="Unassembled WGS sequence"/>
</dbReference>
<dbReference type="Pfam" id="PF02742">
    <property type="entry name" value="Fe_dep_repr_C"/>
    <property type="match status" value="1"/>
</dbReference>
<dbReference type="SMART" id="SM00529">
    <property type="entry name" value="HTH_DTXR"/>
    <property type="match status" value="1"/>
</dbReference>
<dbReference type="PANTHER" id="PTHR33238:SF7">
    <property type="entry name" value="IRON-DEPENDENT TRANSCRIPTIONAL REGULATOR"/>
    <property type="match status" value="1"/>
</dbReference>
<dbReference type="InterPro" id="IPR022689">
    <property type="entry name" value="Iron_dep_repressor"/>
</dbReference>
<feature type="domain" description="Iron dependent repressor metal binding and dimerisation" evidence="6">
    <location>
        <begin position="65"/>
        <end position="120"/>
    </location>
</feature>
<dbReference type="AlphaFoldDB" id="A0AAI9K258"/>
<feature type="domain" description="HTH dtxR-type" evidence="5">
    <location>
        <begin position="5"/>
        <end position="57"/>
    </location>
</feature>
<keyword evidence="2" id="KW-0805">Transcription regulation</keyword>
<dbReference type="GO" id="GO:0003677">
    <property type="term" value="F:DNA binding"/>
    <property type="evidence" value="ECO:0007669"/>
    <property type="project" value="UniProtKB-KW"/>
</dbReference>
<proteinExistence type="inferred from homology"/>
<dbReference type="InterPro" id="IPR036388">
    <property type="entry name" value="WH-like_DNA-bd_sf"/>
</dbReference>
<dbReference type="InterPro" id="IPR050536">
    <property type="entry name" value="DtxR_MntR_Metal-Reg"/>
</dbReference>
<dbReference type="GO" id="GO:0003700">
    <property type="term" value="F:DNA-binding transcription factor activity"/>
    <property type="evidence" value="ECO:0007669"/>
    <property type="project" value="InterPro"/>
</dbReference>
<dbReference type="InterPro" id="IPR036390">
    <property type="entry name" value="WH_DNA-bd_sf"/>
</dbReference>
<accession>A0AAI9K258</accession>
<dbReference type="Gene3D" id="1.10.60.10">
    <property type="entry name" value="Iron dependent repressor, metal binding and dimerisation domain"/>
    <property type="match status" value="1"/>
</dbReference>
<name>A0AAI9K258_9FIRM</name>
<dbReference type="SUPFAM" id="SSF46785">
    <property type="entry name" value="Winged helix' DNA-binding domain"/>
    <property type="match status" value="1"/>
</dbReference>
<sequence>MLTTNESVENYLETILVLSQKLPVVRSVDVANETGYKKSSVSVAMKNLREMCYIEVSDSGYITLTAAGKKIAEMIYERHQLLSSWFTSLGVAKETAAEDACKIEHVISQETFEAIKRHVNSTNE</sequence>
<dbReference type="SUPFAM" id="SSF47979">
    <property type="entry name" value="Iron-dependent repressor protein, dimerization domain"/>
    <property type="match status" value="1"/>
</dbReference>
<dbReference type="EMBL" id="BLYL01000001">
    <property type="protein sequence ID" value="GFO93072.1"/>
    <property type="molecule type" value="Genomic_DNA"/>
</dbReference>
<evidence type="ECO:0000256" key="3">
    <source>
        <dbReference type="ARBA" id="ARBA00023125"/>
    </source>
</evidence>
<protein>
    <submittedName>
        <fullName evidence="7">DtxR family transcriptional regulator</fullName>
    </submittedName>
</protein>
<evidence type="ECO:0000256" key="4">
    <source>
        <dbReference type="ARBA" id="ARBA00023163"/>
    </source>
</evidence>
<evidence type="ECO:0000256" key="2">
    <source>
        <dbReference type="ARBA" id="ARBA00023015"/>
    </source>
</evidence>
<keyword evidence="3" id="KW-0238">DNA-binding</keyword>